<dbReference type="AlphaFoldDB" id="A0A126V0P6"/>
<proteinExistence type="predicted"/>
<dbReference type="Proteomes" id="UP000070371">
    <property type="component" value="Chromosome"/>
</dbReference>
<gene>
    <name evidence="1" type="ORF">RC74_11850</name>
</gene>
<dbReference type="EMBL" id="CP014327">
    <property type="protein sequence ID" value="AML51864.1"/>
    <property type="molecule type" value="Genomic_DNA"/>
</dbReference>
<dbReference type="KEGG" id="hat:RC74_11850"/>
<protein>
    <submittedName>
        <fullName evidence="1">Uncharacterized protein</fullName>
    </submittedName>
</protein>
<evidence type="ECO:0000313" key="2">
    <source>
        <dbReference type="Proteomes" id="UP000070371"/>
    </source>
</evidence>
<keyword evidence="2" id="KW-1185">Reference proteome</keyword>
<accession>A0A126V0P6</accession>
<name>A0A126V0P6_9RHOB</name>
<organism evidence="1 2">
    <name type="scientific">Falsihalocynthiibacter arcticus</name>
    <dbReference type="NCBI Taxonomy" id="1579316"/>
    <lineage>
        <taxon>Bacteria</taxon>
        <taxon>Pseudomonadati</taxon>
        <taxon>Pseudomonadota</taxon>
        <taxon>Alphaproteobacteria</taxon>
        <taxon>Rhodobacterales</taxon>
        <taxon>Roseobacteraceae</taxon>
        <taxon>Falsihalocynthiibacter</taxon>
    </lineage>
</organism>
<reference evidence="1 2" key="1">
    <citation type="submission" date="2016-02" db="EMBL/GenBank/DDBJ databases">
        <title>Complete genome sequence of Halocynthiibacter arcticus PAMC 20958t from arctic marine sediment.</title>
        <authorList>
            <person name="Lee Y.M."/>
            <person name="Baek K."/>
            <person name="Lee H.K."/>
            <person name="Shin S.C."/>
        </authorList>
    </citation>
    <scope>NUCLEOTIDE SEQUENCE [LARGE SCALE GENOMIC DNA]</scope>
    <source>
        <strain evidence="1">PAMC 20958</strain>
    </source>
</reference>
<sequence>MSFLKSIGDDLFNRRLFAKSHNGLSLIHRIRQSIGLRPGSPAALKMNSLKGAYEILGMMVCASGFYLEAVCQDLIDERKKLTSLQSEVFSLLS</sequence>
<evidence type="ECO:0000313" key="1">
    <source>
        <dbReference type="EMBL" id="AML51864.1"/>
    </source>
</evidence>